<dbReference type="GO" id="GO:0051536">
    <property type="term" value="F:iron-sulfur cluster binding"/>
    <property type="evidence" value="ECO:0007669"/>
    <property type="project" value="UniProtKB-KW"/>
</dbReference>
<dbReference type="FunCoup" id="H2Z5Q2">
    <property type="interactions" value="350"/>
</dbReference>
<dbReference type="STRING" id="51511.ENSCSAVP00000012914"/>
<accession>H2Z5Q2</accession>
<organism evidence="8 9">
    <name type="scientific">Ciona savignyi</name>
    <name type="common">Pacific transparent sea squirt</name>
    <dbReference type="NCBI Taxonomy" id="51511"/>
    <lineage>
        <taxon>Eukaryota</taxon>
        <taxon>Metazoa</taxon>
        <taxon>Chordata</taxon>
        <taxon>Tunicata</taxon>
        <taxon>Ascidiacea</taxon>
        <taxon>Phlebobranchia</taxon>
        <taxon>Cionidae</taxon>
        <taxon>Ciona</taxon>
    </lineage>
</organism>
<dbReference type="InterPro" id="IPR029063">
    <property type="entry name" value="SAM-dependent_MTases_sf"/>
</dbReference>
<keyword evidence="3" id="KW-0809">Transit peptide</keyword>
<dbReference type="InterPro" id="IPR052571">
    <property type="entry name" value="Mt_RNA_Methyltransferase"/>
</dbReference>
<name>H2Z5Q2_CIOSA</name>
<dbReference type="eggNOG" id="KOG2539">
    <property type="taxonomic scope" value="Eukaryota"/>
</dbReference>
<dbReference type="InParanoid" id="H2Z5Q2"/>
<evidence type="ECO:0000256" key="7">
    <source>
        <dbReference type="ARBA" id="ARBA00045681"/>
    </source>
</evidence>
<dbReference type="AlphaFoldDB" id="H2Z5Q2"/>
<protein>
    <recommendedName>
        <fullName evidence="10">Methyltransferase domain-containing protein</fullName>
    </recommendedName>
</protein>
<evidence type="ECO:0000256" key="1">
    <source>
        <dbReference type="ARBA" id="ARBA00004173"/>
    </source>
</evidence>
<dbReference type="GO" id="GO:0008168">
    <property type="term" value="F:methyltransferase activity"/>
    <property type="evidence" value="ECO:0007669"/>
    <property type="project" value="InterPro"/>
</dbReference>
<reference evidence="8" key="2">
    <citation type="submission" date="2025-08" db="UniProtKB">
        <authorList>
            <consortium name="Ensembl"/>
        </authorList>
    </citation>
    <scope>IDENTIFICATION</scope>
</reference>
<dbReference type="Pfam" id="PF09243">
    <property type="entry name" value="Rsm22"/>
    <property type="match status" value="1"/>
</dbReference>
<dbReference type="PANTHER" id="PTHR13184:SF5">
    <property type="entry name" value="METHYLTRANSFERASE-LIKE PROTEIN 17, MITOCHONDRIAL"/>
    <property type="match status" value="1"/>
</dbReference>
<comment type="function">
    <text evidence="7">Mitochondrial ribosome (mitoribosome) assembly factor. Binds at the interface of the head and body domains of the mitochondrial small ribosomal subunit (mt-SSU), occluding the mRNA channel and preventing compaction of the head domain towards the body. Probable inactive methyltransferase: retains the characteristic folding and ability to bind S-adenosyl-L-methionine, but it probably lost its methyltransferase activity.</text>
</comment>
<keyword evidence="6" id="KW-0496">Mitochondrion</keyword>
<evidence type="ECO:0000256" key="5">
    <source>
        <dbReference type="ARBA" id="ARBA00023014"/>
    </source>
</evidence>
<evidence type="ECO:0000256" key="6">
    <source>
        <dbReference type="ARBA" id="ARBA00023128"/>
    </source>
</evidence>
<dbReference type="GO" id="GO:0006412">
    <property type="term" value="P:translation"/>
    <property type="evidence" value="ECO:0007669"/>
    <property type="project" value="InterPro"/>
</dbReference>
<evidence type="ECO:0000256" key="4">
    <source>
        <dbReference type="ARBA" id="ARBA00023004"/>
    </source>
</evidence>
<comment type="subcellular location">
    <subcellularLocation>
        <location evidence="1">Mitochondrion</location>
    </subcellularLocation>
</comment>
<dbReference type="GO" id="GO:0046872">
    <property type="term" value="F:metal ion binding"/>
    <property type="evidence" value="ECO:0007669"/>
    <property type="project" value="UniProtKB-KW"/>
</dbReference>
<dbReference type="SUPFAM" id="SSF53335">
    <property type="entry name" value="S-adenosyl-L-methionine-dependent methyltransferases"/>
    <property type="match status" value="1"/>
</dbReference>
<evidence type="ECO:0000256" key="2">
    <source>
        <dbReference type="ARBA" id="ARBA00022723"/>
    </source>
</evidence>
<reference evidence="9" key="1">
    <citation type="submission" date="2003-08" db="EMBL/GenBank/DDBJ databases">
        <authorList>
            <person name="Birren B."/>
            <person name="Nusbaum C."/>
            <person name="Abebe A."/>
            <person name="Abouelleil A."/>
            <person name="Adekoya E."/>
            <person name="Ait-zahra M."/>
            <person name="Allen N."/>
            <person name="Allen T."/>
            <person name="An P."/>
            <person name="Anderson M."/>
            <person name="Anderson S."/>
            <person name="Arachchi H."/>
            <person name="Armbruster J."/>
            <person name="Bachantsang P."/>
            <person name="Baldwin J."/>
            <person name="Barry A."/>
            <person name="Bayul T."/>
            <person name="Blitshsteyn B."/>
            <person name="Bloom T."/>
            <person name="Blye J."/>
            <person name="Boguslavskiy L."/>
            <person name="Borowsky M."/>
            <person name="Boukhgalter B."/>
            <person name="Brunache A."/>
            <person name="Butler J."/>
            <person name="Calixte N."/>
            <person name="Calvo S."/>
            <person name="Camarata J."/>
            <person name="Campo K."/>
            <person name="Chang J."/>
            <person name="Cheshatsang Y."/>
            <person name="Citroen M."/>
            <person name="Collymore A."/>
            <person name="Considine T."/>
            <person name="Cook A."/>
            <person name="Cooke P."/>
            <person name="Corum B."/>
            <person name="Cuomo C."/>
            <person name="David R."/>
            <person name="Dawoe T."/>
            <person name="Degray S."/>
            <person name="Dodge S."/>
            <person name="Dooley K."/>
            <person name="Dorje P."/>
            <person name="Dorjee K."/>
            <person name="Dorris L."/>
            <person name="Duffey N."/>
            <person name="Dupes A."/>
            <person name="Elkins T."/>
            <person name="Engels R."/>
            <person name="Erickson J."/>
            <person name="Farina A."/>
            <person name="Faro S."/>
            <person name="Ferreira P."/>
            <person name="Fischer H."/>
            <person name="Fitzgerald M."/>
            <person name="Foley K."/>
            <person name="Gage D."/>
            <person name="Galagan J."/>
            <person name="Gearin G."/>
            <person name="Gnerre S."/>
            <person name="Gnirke A."/>
            <person name="Goyette A."/>
            <person name="Graham J."/>
            <person name="Grandbois E."/>
            <person name="Gyaltsen K."/>
            <person name="Hafez N."/>
            <person name="Hagopian D."/>
            <person name="Hagos B."/>
            <person name="Hall J."/>
            <person name="Hatcher B."/>
            <person name="Heller A."/>
            <person name="Higgins H."/>
            <person name="Honan T."/>
            <person name="Horn A."/>
            <person name="Houde N."/>
            <person name="Hughes L."/>
            <person name="Hulme W."/>
            <person name="Husby E."/>
            <person name="Iliev I."/>
            <person name="Jaffe D."/>
            <person name="Jones C."/>
            <person name="Kamal M."/>
            <person name="Kamat A."/>
            <person name="Kamvysselis M."/>
            <person name="Karlsson E."/>
            <person name="Kells C."/>
            <person name="Kieu A."/>
            <person name="Kisner P."/>
            <person name="Kodira C."/>
            <person name="Kulbokas E."/>
            <person name="Labutti K."/>
            <person name="Lama D."/>
            <person name="Landers T."/>
            <person name="Leger J."/>
            <person name="Levine S."/>
            <person name="Lewis D."/>
            <person name="Lewis T."/>
            <person name="Lindblad-toh K."/>
            <person name="Liu X."/>
            <person name="Lokyitsang T."/>
            <person name="Lokyitsang Y."/>
            <person name="Lucien O."/>
            <person name="Lui A."/>
            <person name="Ma L.J."/>
            <person name="Mabbitt R."/>
            <person name="Macdonald J."/>
            <person name="Maclean C."/>
            <person name="Major J."/>
            <person name="Manning J."/>
            <person name="Marabella R."/>
            <person name="Maru K."/>
            <person name="Matthews C."/>
            <person name="Mauceli E."/>
            <person name="Mccarthy M."/>
            <person name="Mcdonough S."/>
            <person name="Mcghee T."/>
            <person name="Meldrim J."/>
            <person name="Meneus L."/>
            <person name="Mesirov J."/>
            <person name="Mihalev A."/>
            <person name="Mihova T."/>
            <person name="Mikkelsen T."/>
            <person name="Mlenga V."/>
            <person name="Moru K."/>
            <person name="Mozes J."/>
            <person name="Mulrain L."/>
            <person name="Munson G."/>
            <person name="Naylor J."/>
            <person name="Newes C."/>
            <person name="Nguyen C."/>
            <person name="Nguyen N."/>
            <person name="Nguyen T."/>
            <person name="Nicol R."/>
            <person name="Nielsen C."/>
            <person name="Nizzari M."/>
            <person name="Norbu C."/>
            <person name="Norbu N."/>
            <person name="O'donnell P."/>
            <person name="Okoawo O."/>
            <person name="O'leary S."/>
            <person name="Omotosho B."/>
            <person name="O'neill K."/>
            <person name="Osman S."/>
            <person name="Parker S."/>
            <person name="Perrin D."/>
            <person name="Phunkhang P."/>
            <person name="Piqani B."/>
            <person name="Purcell S."/>
            <person name="Rachupka T."/>
            <person name="Ramasamy U."/>
            <person name="Rameau R."/>
            <person name="Ray V."/>
            <person name="Raymond C."/>
            <person name="Retta R."/>
            <person name="Richardson S."/>
            <person name="Rise C."/>
            <person name="Rodriguez J."/>
            <person name="Rogers J."/>
            <person name="Rogov P."/>
            <person name="Rutman M."/>
            <person name="Schupbach R."/>
            <person name="Seaman C."/>
            <person name="Settipalli S."/>
            <person name="Sharpe T."/>
            <person name="Sheridan J."/>
            <person name="Sherpa N."/>
            <person name="Shi J."/>
            <person name="Smirnov S."/>
            <person name="Smith C."/>
            <person name="Sougnez C."/>
            <person name="Spencer B."/>
            <person name="Stalker J."/>
            <person name="Stange-thomann N."/>
            <person name="Stavropoulos S."/>
            <person name="Stetson K."/>
            <person name="Stone C."/>
            <person name="Stone S."/>
            <person name="Stubbs M."/>
            <person name="Talamas J."/>
            <person name="Tchuinga P."/>
            <person name="Tenzing P."/>
            <person name="Tesfaye S."/>
            <person name="Theodore J."/>
            <person name="Thoulutsang Y."/>
            <person name="Topham K."/>
            <person name="Towey S."/>
            <person name="Tsamla T."/>
            <person name="Tsomo N."/>
            <person name="Vallee D."/>
            <person name="Vassiliev H."/>
            <person name="Venkataraman V."/>
            <person name="Vinson J."/>
            <person name="Vo A."/>
            <person name="Wade C."/>
            <person name="Wang S."/>
            <person name="Wangchuk T."/>
            <person name="Wangdi T."/>
            <person name="Whittaker C."/>
            <person name="Wilkinson J."/>
            <person name="Wu Y."/>
            <person name="Wyman D."/>
            <person name="Yadav S."/>
            <person name="Yang S."/>
            <person name="Yang X."/>
            <person name="Yeager S."/>
            <person name="Yee E."/>
            <person name="Young G."/>
            <person name="Zainoun J."/>
            <person name="Zembeck L."/>
            <person name="Zimmer A."/>
            <person name="Zody M."/>
            <person name="Lander E."/>
        </authorList>
    </citation>
    <scope>NUCLEOTIDE SEQUENCE [LARGE SCALE GENOMIC DNA]</scope>
</reference>
<keyword evidence="9" id="KW-1185">Reference proteome</keyword>
<proteinExistence type="predicted"/>
<keyword evidence="2" id="KW-0479">Metal-binding</keyword>
<dbReference type="GeneTree" id="ENSGT00390000006103"/>
<dbReference type="PANTHER" id="PTHR13184">
    <property type="entry name" value="37S RIBOSOMAL PROTEIN S22"/>
    <property type="match status" value="1"/>
</dbReference>
<reference evidence="8" key="3">
    <citation type="submission" date="2025-09" db="UniProtKB">
        <authorList>
            <consortium name="Ensembl"/>
        </authorList>
    </citation>
    <scope>IDENTIFICATION</scope>
</reference>
<keyword evidence="5" id="KW-0411">Iron-sulfur</keyword>
<sequence length="407" mass="45957">QHPGICNLRTVSLPGTFVNVAKEIFQQQDLNVIKNVAVDLSNYLVSRRTPENRSLGKRRKTSRKLLTNSHEKVDALEALGNGEEIEIQNTNARNRENQNAYWKQIVYDHQNSHAFLLARSPGCYASSFRVLSNLKHEDFSFTPKSMLDFGSGTGTSMWAANKLWKESLKQYVCVDSSEHMNRLSHTLHTTADTESDLPPGIFIRKFLPSFKMTYDLVISSYTLSEQPSLKERMILLKLLWEKTSDYLVIIEHGNFNGYQIIMEARNLLVSGIEGIKGQKTWKNWPDNATVVAPCPHDGPCPMWGSKTSCIFSQTYNVPSFAKMGTASESFSYVVLKKNSSVENTQRTHSWPRVVGGPNEQKSCVDCSVCTTDGVLENLHITKKIHGTNLKSMVKKCHRGDYIPFENA</sequence>
<evidence type="ECO:0000256" key="3">
    <source>
        <dbReference type="ARBA" id="ARBA00022946"/>
    </source>
</evidence>
<dbReference type="Ensembl" id="ENSCSAVT00000013063.1">
    <property type="protein sequence ID" value="ENSCSAVP00000012914.1"/>
    <property type="gene ID" value="ENSCSAVG00000007585.1"/>
</dbReference>
<keyword evidence="4" id="KW-0408">Iron</keyword>
<dbReference type="Proteomes" id="UP000007875">
    <property type="component" value="Unassembled WGS sequence"/>
</dbReference>
<evidence type="ECO:0000313" key="8">
    <source>
        <dbReference type="Ensembl" id="ENSCSAVP00000012914.1"/>
    </source>
</evidence>
<dbReference type="GO" id="GO:0003735">
    <property type="term" value="F:structural constituent of ribosome"/>
    <property type="evidence" value="ECO:0007669"/>
    <property type="project" value="TreeGrafter"/>
</dbReference>
<evidence type="ECO:0008006" key="10">
    <source>
        <dbReference type="Google" id="ProtNLM"/>
    </source>
</evidence>
<dbReference type="GO" id="GO:0005763">
    <property type="term" value="C:mitochondrial small ribosomal subunit"/>
    <property type="evidence" value="ECO:0007669"/>
    <property type="project" value="TreeGrafter"/>
</dbReference>
<evidence type="ECO:0000313" key="9">
    <source>
        <dbReference type="Proteomes" id="UP000007875"/>
    </source>
</evidence>
<dbReference type="InterPro" id="IPR015324">
    <property type="entry name" value="Ribosomal_Rsm22-like"/>
</dbReference>
<dbReference type="OMA" id="PRKHPGI"/>